<reference evidence="1 2" key="1">
    <citation type="journal article" date="2013" name="PLoS ONE">
        <title>Assembly-driven community genomics of a hypersaline microbial ecosystem.</title>
        <authorList>
            <person name="Podell S."/>
            <person name="Ugalde J.A."/>
            <person name="Narasingarao P."/>
            <person name="Banfield J.F."/>
            <person name="Heidelberg K.B."/>
            <person name="Allen E.E."/>
        </authorList>
    </citation>
    <scope>NUCLEOTIDE SEQUENCE [LARGE SCALE GENOMIC DNA]</scope>
    <source>
        <strain evidence="2">J07HQW1</strain>
    </source>
</reference>
<name>U1N4P4_9EURY</name>
<gene>
    <name evidence="1" type="ORF">J07HQW1_01599</name>
</gene>
<proteinExistence type="predicted"/>
<dbReference type="AlphaFoldDB" id="U1N4P4"/>
<accession>U1N4P4</accession>
<sequence length="192" mass="21091">MSTCVDRRATRVSRGSRACHDSSTHHCYPHEYQRVSDVDSTNFLFNTPCCGVSLTSVEDGCAFFLQFGGSLTTRIVVWQFLPGRSIRLLQAVAGRQIGILGTIRGNRTVTDTEVDTCRPHTEAVGALISSLQTGCSFKYICNVRLGFNTHWTLVQNYPEASICVPIGKPTNAPLTQMSGHVELSAESNRYSV</sequence>
<evidence type="ECO:0000313" key="2">
    <source>
        <dbReference type="Proteomes" id="UP000030649"/>
    </source>
</evidence>
<organism evidence="1 2">
    <name type="scientific">Haloquadratum walsbyi J07HQW1</name>
    <dbReference type="NCBI Taxonomy" id="1238424"/>
    <lineage>
        <taxon>Archaea</taxon>
        <taxon>Methanobacteriati</taxon>
        <taxon>Methanobacteriota</taxon>
        <taxon>Stenosarchaea group</taxon>
        <taxon>Halobacteria</taxon>
        <taxon>Halobacteriales</taxon>
        <taxon>Haloferacaceae</taxon>
        <taxon>Haloquadratum</taxon>
    </lineage>
</organism>
<protein>
    <submittedName>
        <fullName evidence="1">Uncharacterized protein</fullName>
    </submittedName>
</protein>
<dbReference type="Proteomes" id="UP000030649">
    <property type="component" value="Unassembled WGS sequence"/>
</dbReference>
<dbReference type="HOGENOM" id="CLU_1412342_0_0_2"/>
<dbReference type="EMBL" id="KE356560">
    <property type="protein sequence ID" value="ERG91565.1"/>
    <property type="molecule type" value="Genomic_DNA"/>
</dbReference>
<evidence type="ECO:0000313" key="1">
    <source>
        <dbReference type="EMBL" id="ERG91565.1"/>
    </source>
</evidence>